<dbReference type="AlphaFoldDB" id="A0ABD0VS72"/>
<evidence type="ECO:0000313" key="1">
    <source>
        <dbReference type="EMBL" id="KAL0925557.1"/>
    </source>
</evidence>
<name>A0ABD0VS72_DENTH</name>
<evidence type="ECO:0000313" key="2">
    <source>
        <dbReference type="Proteomes" id="UP001552299"/>
    </source>
</evidence>
<dbReference type="Proteomes" id="UP001552299">
    <property type="component" value="Unassembled WGS sequence"/>
</dbReference>
<dbReference type="EMBL" id="JANQDX010000004">
    <property type="protein sequence ID" value="KAL0925557.1"/>
    <property type="molecule type" value="Genomic_DNA"/>
</dbReference>
<reference evidence="1 2" key="1">
    <citation type="journal article" date="2024" name="Plant Biotechnol. J.">
        <title>Dendrobium thyrsiflorum genome and its molecular insights into genes involved in important horticultural traits.</title>
        <authorList>
            <person name="Chen B."/>
            <person name="Wang J.Y."/>
            <person name="Zheng P.J."/>
            <person name="Li K.L."/>
            <person name="Liang Y.M."/>
            <person name="Chen X.F."/>
            <person name="Zhang C."/>
            <person name="Zhao X."/>
            <person name="He X."/>
            <person name="Zhang G.Q."/>
            <person name="Liu Z.J."/>
            <person name="Xu Q."/>
        </authorList>
    </citation>
    <scope>NUCLEOTIDE SEQUENCE [LARGE SCALE GENOMIC DNA]</scope>
    <source>
        <strain evidence="1">GZMU011</strain>
    </source>
</reference>
<keyword evidence="2" id="KW-1185">Reference proteome</keyword>
<proteinExistence type="predicted"/>
<protein>
    <submittedName>
        <fullName evidence="1">Uncharacterized protein</fullName>
    </submittedName>
</protein>
<accession>A0ABD0VS72</accession>
<comment type="caution">
    <text evidence="1">The sequence shown here is derived from an EMBL/GenBank/DDBJ whole genome shotgun (WGS) entry which is preliminary data.</text>
</comment>
<sequence>MSIPSKEFAVSSNRYGPASRDRRNYGGFAKLLLQKSYLGEITYDLKDPAFCFTIVKKPDDFCSLTAHLAKLLSEIEKCKVQKLDEMFNLAHFALKECRGVYGCSSPMHTQCIQKRISEYFCRVNNVHPEFSFKSPQSRKLVFHKQSDRRDLQGESMIFVLSKENAMFPSYKLCDDHNCLAHLSLILF</sequence>
<gene>
    <name evidence="1" type="ORF">M5K25_003904</name>
</gene>
<organism evidence="1 2">
    <name type="scientific">Dendrobium thyrsiflorum</name>
    <name type="common">Pinecone-like raceme dendrobium</name>
    <name type="synonym">Orchid</name>
    <dbReference type="NCBI Taxonomy" id="117978"/>
    <lineage>
        <taxon>Eukaryota</taxon>
        <taxon>Viridiplantae</taxon>
        <taxon>Streptophyta</taxon>
        <taxon>Embryophyta</taxon>
        <taxon>Tracheophyta</taxon>
        <taxon>Spermatophyta</taxon>
        <taxon>Magnoliopsida</taxon>
        <taxon>Liliopsida</taxon>
        <taxon>Asparagales</taxon>
        <taxon>Orchidaceae</taxon>
        <taxon>Epidendroideae</taxon>
        <taxon>Malaxideae</taxon>
        <taxon>Dendrobiinae</taxon>
        <taxon>Dendrobium</taxon>
    </lineage>
</organism>